<comment type="subcellular location">
    <subcellularLocation>
        <location evidence="1">Cell membrane</location>
        <topology evidence="1">Multi-pass membrane protein</topology>
    </subcellularLocation>
</comment>
<feature type="transmembrane region" description="Helical" evidence="6">
    <location>
        <begin position="376"/>
        <end position="395"/>
    </location>
</feature>
<feature type="domain" description="SSD" evidence="7">
    <location>
        <begin position="209"/>
        <end position="338"/>
    </location>
</feature>
<organism evidence="8 9">
    <name type="scientific">Gordonia humi</name>
    <dbReference type="NCBI Taxonomy" id="686429"/>
    <lineage>
        <taxon>Bacteria</taxon>
        <taxon>Bacillati</taxon>
        <taxon>Actinomycetota</taxon>
        <taxon>Actinomycetes</taxon>
        <taxon>Mycobacteriales</taxon>
        <taxon>Gordoniaceae</taxon>
        <taxon>Gordonia</taxon>
    </lineage>
</organism>
<dbReference type="Proteomes" id="UP000551501">
    <property type="component" value="Unassembled WGS sequence"/>
</dbReference>
<feature type="transmembrane region" description="Helical" evidence="6">
    <location>
        <begin position="240"/>
        <end position="260"/>
    </location>
</feature>
<dbReference type="InterPro" id="IPR050545">
    <property type="entry name" value="Mycobact_MmpL"/>
</dbReference>
<keyword evidence="2" id="KW-1003">Cell membrane</keyword>
<dbReference type="PANTHER" id="PTHR33406">
    <property type="entry name" value="MEMBRANE PROTEIN MJ1562-RELATED"/>
    <property type="match status" value="1"/>
</dbReference>
<dbReference type="GO" id="GO:0005886">
    <property type="term" value="C:plasma membrane"/>
    <property type="evidence" value="ECO:0007669"/>
    <property type="project" value="UniProtKB-SubCell"/>
</dbReference>
<dbReference type="Pfam" id="PF03176">
    <property type="entry name" value="MMPL"/>
    <property type="match status" value="2"/>
</dbReference>
<evidence type="ECO:0000256" key="1">
    <source>
        <dbReference type="ARBA" id="ARBA00004651"/>
    </source>
</evidence>
<keyword evidence="3 6" id="KW-0812">Transmembrane</keyword>
<evidence type="ECO:0000256" key="3">
    <source>
        <dbReference type="ARBA" id="ARBA00022692"/>
    </source>
</evidence>
<reference evidence="8 9" key="1">
    <citation type="submission" date="2020-08" db="EMBL/GenBank/DDBJ databases">
        <title>Sequencing the genomes of 1000 actinobacteria strains.</title>
        <authorList>
            <person name="Klenk H.-P."/>
        </authorList>
    </citation>
    <scope>NUCLEOTIDE SEQUENCE [LARGE SCALE GENOMIC DNA]</scope>
    <source>
        <strain evidence="8 9">DSM 45298</strain>
    </source>
</reference>
<protein>
    <submittedName>
        <fullName evidence="8">RND superfamily putative drug exporter</fullName>
    </submittedName>
</protein>
<evidence type="ECO:0000256" key="6">
    <source>
        <dbReference type="SAM" id="Phobius"/>
    </source>
</evidence>
<dbReference type="PANTHER" id="PTHR33406:SF13">
    <property type="entry name" value="MEMBRANE PROTEIN YDFJ"/>
    <property type="match status" value="1"/>
</dbReference>
<evidence type="ECO:0000256" key="4">
    <source>
        <dbReference type="ARBA" id="ARBA00022989"/>
    </source>
</evidence>
<comment type="caution">
    <text evidence="8">The sequence shown here is derived from an EMBL/GenBank/DDBJ whole genome shotgun (WGS) entry which is preliminary data.</text>
</comment>
<dbReference type="EMBL" id="JACIFP010000001">
    <property type="protein sequence ID" value="MBB4135441.1"/>
    <property type="molecule type" value="Genomic_DNA"/>
</dbReference>
<evidence type="ECO:0000259" key="7">
    <source>
        <dbReference type="PROSITE" id="PS50156"/>
    </source>
</evidence>
<dbReference type="RefSeq" id="WP_183370485.1">
    <property type="nucleotide sequence ID" value="NZ_BAABHL010000065.1"/>
</dbReference>
<evidence type="ECO:0000256" key="5">
    <source>
        <dbReference type="ARBA" id="ARBA00023136"/>
    </source>
</evidence>
<feature type="transmembrane region" description="Helical" evidence="6">
    <location>
        <begin position="673"/>
        <end position="701"/>
    </location>
</feature>
<feature type="transmembrane region" description="Helical" evidence="6">
    <location>
        <begin position="562"/>
        <end position="583"/>
    </location>
</feature>
<evidence type="ECO:0000256" key="2">
    <source>
        <dbReference type="ARBA" id="ARBA00022475"/>
    </source>
</evidence>
<gene>
    <name evidence="8" type="ORF">BKA16_001993</name>
</gene>
<dbReference type="Gene3D" id="1.20.1640.10">
    <property type="entry name" value="Multidrug efflux transporter AcrB transmembrane domain"/>
    <property type="match status" value="2"/>
</dbReference>
<feature type="transmembrane region" description="Helical" evidence="6">
    <location>
        <begin position="648"/>
        <end position="667"/>
    </location>
</feature>
<dbReference type="InterPro" id="IPR004869">
    <property type="entry name" value="MMPL_dom"/>
</dbReference>
<evidence type="ECO:0000313" key="8">
    <source>
        <dbReference type="EMBL" id="MBB4135441.1"/>
    </source>
</evidence>
<keyword evidence="4 6" id="KW-1133">Transmembrane helix</keyword>
<keyword evidence="9" id="KW-1185">Reference proteome</keyword>
<keyword evidence="5 6" id="KW-0472">Membrane</keyword>
<feature type="transmembrane region" description="Helical" evidence="6">
    <location>
        <begin position="189"/>
        <end position="220"/>
    </location>
</feature>
<dbReference type="InterPro" id="IPR000731">
    <property type="entry name" value="SSD"/>
</dbReference>
<feature type="transmembrane region" description="Helical" evidence="6">
    <location>
        <begin position="536"/>
        <end position="555"/>
    </location>
</feature>
<dbReference type="SUPFAM" id="SSF82866">
    <property type="entry name" value="Multidrug efflux transporter AcrB transmembrane domain"/>
    <property type="match status" value="2"/>
</dbReference>
<feature type="transmembrane region" description="Helical" evidence="6">
    <location>
        <begin position="17"/>
        <end position="37"/>
    </location>
</feature>
<dbReference type="AlphaFoldDB" id="A0A840EV46"/>
<dbReference type="PROSITE" id="PS50156">
    <property type="entry name" value="SSD"/>
    <property type="match status" value="1"/>
</dbReference>
<accession>A0A840EV46</accession>
<feature type="transmembrane region" description="Helical" evidence="6">
    <location>
        <begin position="281"/>
        <end position="310"/>
    </location>
</feature>
<evidence type="ECO:0000313" key="9">
    <source>
        <dbReference type="Proteomes" id="UP000551501"/>
    </source>
</evidence>
<name>A0A840EV46_9ACTN</name>
<proteinExistence type="predicted"/>
<feature type="transmembrane region" description="Helical" evidence="6">
    <location>
        <begin position="316"/>
        <end position="339"/>
    </location>
</feature>
<feature type="transmembrane region" description="Helical" evidence="6">
    <location>
        <begin position="603"/>
        <end position="622"/>
    </location>
</feature>
<sequence>MSSFLYHVGRFSFRHKWWVLGAWIAALAAVFALIGALNPKFAQDFEMPGTDGGTAMEQMQDYFPAITEQQNEATTNIVIGAKDGLAGHSEEINALVTDLRALPEVTDPDKVANPVDVAQAMPQLAGSVLGDDGRVGLISLHQSIDRMDITVDDKDALVSVLDKHRGDGLQVEAMGGVMEGMETGGKSELIGFAIAFVIMIVAFGALIAAFIPLLTGIVGVGLTIGLLTLSAEFMSINQTATAIVMMLGIAVSIDYALFIVSRYRTERARGGDPADAAGRAVGTAGTAVVFAGLTVVIAVAALMVIGIPLITQMGMGAAVAVVVAVLGALTLIPALLGAFGRFAFSPRIPWIKHAAPGDDSETLGTRFGRSVVKRPIPFIAGSLIVLIVAAIPVSGMKLGMDMVTDDQVAAQELMAEGFGEGIGGELFVVMHTDDGTVDAAANSAVEGIKKLDGVVAPQSLTWTGNGTADPANPNIGADSAMIVVTPVSSPSSDATHELMEKIRGLASTTEAQGAELHVGGQTAIMSDLSAKLDSALIPYIAVVVGLAFLIMIGVFRSLWVPLIGTLGFVFSVLATFGITTWIFSDGALGLIEHTKPMLSFLPIFLVGVVFGLAMDYQVFLVTRMREEFIHGMNAKDAIVAGFKHGSRVVTSAAIIMISVFAAFMMAPDTTAKMMGFALAVAVFFDAFLIRMIVVPAVLALLGDRAWRLPKWLDKLVLDFDIEGSKVRDRGLHTEQQEVVEVG</sequence>